<dbReference type="PROSITE" id="PS51077">
    <property type="entry name" value="HTH_ICLR"/>
    <property type="match status" value="1"/>
</dbReference>
<dbReference type="Pfam" id="PF01614">
    <property type="entry name" value="IclR_C"/>
    <property type="match status" value="2"/>
</dbReference>
<dbReference type="FunFam" id="1.10.10.10:FF:000056">
    <property type="entry name" value="IclR family transcriptional regulator"/>
    <property type="match status" value="1"/>
</dbReference>
<evidence type="ECO:0000256" key="3">
    <source>
        <dbReference type="ARBA" id="ARBA00023163"/>
    </source>
</evidence>
<dbReference type="AlphaFoldDB" id="A0A967EZ04"/>
<dbReference type="PANTHER" id="PTHR30136:SF39">
    <property type="entry name" value="TRANSCRIPTIONAL REGULATORY PROTEIN"/>
    <property type="match status" value="1"/>
</dbReference>
<dbReference type="Gene3D" id="3.30.450.40">
    <property type="match status" value="2"/>
</dbReference>
<reference evidence="6" key="1">
    <citation type="submission" date="2020-03" db="EMBL/GenBank/DDBJ databases">
        <title>Genome of Pelagibius litoralis DSM 21314T.</title>
        <authorList>
            <person name="Wang G."/>
        </authorList>
    </citation>
    <scope>NUCLEOTIDE SEQUENCE</scope>
    <source>
        <strain evidence="6">DSM 21314</strain>
    </source>
</reference>
<feature type="domain" description="HTH iclR-type" evidence="4">
    <location>
        <begin position="6"/>
        <end position="67"/>
    </location>
</feature>
<keyword evidence="2" id="KW-0238">DNA-binding</keyword>
<evidence type="ECO:0000256" key="2">
    <source>
        <dbReference type="ARBA" id="ARBA00023125"/>
    </source>
</evidence>
<dbReference type="InterPro" id="IPR029016">
    <property type="entry name" value="GAF-like_dom_sf"/>
</dbReference>
<name>A0A967EZ04_9PROT</name>
<keyword evidence="7" id="KW-1185">Reference proteome</keyword>
<dbReference type="RefSeq" id="WP_167226164.1">
    <property type="nucleotide sequence ID" value="NZ_JAAQPH010000011.1"/>
</dbReference>
<dbReference type="SUPFAM" id="SSF55781">
    <property type="entry name" value="GAF domain-like"/>
    <property type="match status" value="1"/>
</dbReference>
<dbReference type="Proteomes" id="UP000761264">
    <property type="component" value="Unassembled WGS sequence"/>
</dbReference>
<dbReference type="SUPFAM" id="SSF46785">
    <property type="entry name" value="Winged helix' DNA-binding domain"/>
    <property type="match status" value="1"/>
</dbReference>
<dbReference type="PROSITE" id="PS51078">
    <property type="entry name" value="ICLR_ED"/>
    <property type="match status" value="1"/>
</dbReference>
<gene>
    <name evidence="6" type="ORF">HBA54_15490</name>
</gene>
<dbReference type="SMART" id="SM00346">
    <property type="entry name" value="HTH_ICLR"/>
    <property type="match status" value="1"/>
</dbReference>
<sequence>MAKDRVEAVERALTVLEAFAEGEASLSLAELAARTGFYKSTILRLIGSLERFGYLVRMAGGGYRLGPSLARLGALYRDESDLEAVLRPVLRRLRDDSGETASFYVRSGLTRTCLYRENAERELRHHLEEGARLPLMLGAAGKVLRAFAGESDPALRRVARDGYALSLGERDPHIAAVAVPLLDHAGRLHGALCLSGLAAQFTLGHQRRCRDLLIEAAVALRSGLV</sequence>
<evidence type="ECO:0000256" key="1">
    <source>
        <dbReference type="ARBA" id="ARBA00023015"/>
    </source>
</evidence>
<dbReference type="InterPro" id="IPR036390">
    <property type="entry name" value="WH_DNA-bd_sf"/>
</dbReference>
<organism evidence="6 7">
    <name type="scientific">Pelagibius litoralis</name>
    <dbReference type="NCBI Taxonomy" id="374515"/>
    <lineage>
        <taxon>Bacteria</taxon>
        <taxon>Pseudomonadati</taxon>
        <taxon>Pseudomonadota</taxon>
        <taxon>Alphaproteobacteria</taxon>
        <taxon>Rhodospirillales</taxon>
        <taxon>Rhodovibrionaceae</taxon>
        <taxon>Pelagibius</taxon>
    </lineage>
</organism>
<evidence type="ECO:0000313" key="7">
    <source>
        <dbReference type="Proteomes" id="UP000761264"/>
    </source>
</evidence>
<evidence type="ECO:0000259" key="5">
    <source>
        <dbReference type="PROSITE" id="PS51078"/>
    </source>
</evidence>
<accession>A0A967EZ04</accession>
<keyword evidence="1" id="KW-0805">Transcription regulation</keyword>
<protein>
    <submittedName>
        <fullName evidence="6">IclR family transcriptional regulator</fullName>
    </submittedName>
</protein>
<feature type="domain" description="IclR-ED" evidence="5">
    <location>
        <begin position="68"/>
        <end position="225"/>
    </location>
</feature>
<dbReference type="InterPro" id="IPR050707">
    <property type="entry name" value="HTH_MetabolicPath_Reg"/>
</dbReference>
<dbReference type="Pfam" id="PF09339">
    <property type="entry name" value="HTH_IclR"/>
    <property type="match status" value="1"/>
</dbReference>
<evidence type="ECO:0000313" key="6">
    <source>
        <dbReference type="EMBL" id="NIA70007.1"/>
    </source>
</evidence>
<dbReference type="InterPro" id="IPR014757">
    <property type="entry name" value="Tscrpt_reg_IclR_C"/>
</dbReference>
<dbReference type="GO" id="GO:0045892">
    <property type="term" value="P:negative regulation of DNA-templated transcription"/>
    <property type="evidence" value="ECO:0007669"/>
    <property type="project" value="TreeGrafter"/>
</dbReference>
<evidence type="ECO:0000259" key="4">
    <source>
        <dbReference type="PROSITE" id="PS51077"/>
    </source>
</evidence>
<proteinExistence type="predicted"/>
<dbReference type="InterPro" id="IPR005471">
    <property type="entry name" value="Tscrpt_reg_IclR_N"/>
</dbReference>
<keyword evidence="3" id="KW-0804">Transcription</keyword>
<dbReference type="EMBL" id="JAAQPH010000011">
    <property type="protein sequence ID" value="NIA70007.1"/>
    <property type="molecule type" value="Genomic_DNA"/>
</dbReference>
<dbReference type="InterPro" id="IPR036388">
    <property type="entry name" value="WH-like_DNA-bd_sf"/>
</dbReference>
<dbReference type="Gene3D" id="1.10.10.10">
    <property type="entry name" value="Winged helix-like DNA-binding domain superfamily/Winged helix DNA-binding domain"/>
    <property type="match status" value="1"/>
</dbReference>
<dbReference type="PANTHER" id="PTHR30136">
    <property type="entry name" value="HELIX-TURN-HELIX TRANSCRIPTIONAL REGULATOR, ICLR FAMILY"/>
    <property type="match status" value="1"/>
</dbReference>
<comment type="caution">
    <text evidence="6">The sequence shown here is derived from an EMBL/GenBank/DDBJ whole genome shotgun (WGS) entry which is preliminary data.</text>
</comment>
<dbReference type="GO" id="GO:0003677">
    <property type="term" value="F:DNA binding"/>
    <property type="evidence" value="ECO:0007669"/>
    <property type="project" value="UniProtKB-KW"/>
</dbReference>
<dbReference type="GO" id="GO:0003700">
    <property type="term" value="F:DNA-binding transcription factor activity"/>
    <property type="evidence" value="ECO:0007669"/>
    <property type="project" value="TreeGrafter"/>
</dbReference>